<feature type="region of interest" description="Disordered" evidence="10">
    <location>
        <begin position="264"/>
        <end position="312"/>
    </location>
</feature>
<evidence type="ECO:0000256" key="4">
    <source>
        <dbReference type="ARBA" id="ARBA00022723"/>
    </source>
</evidence>
<dbReference type="EMBL" id="JPKY01000047">
    <property type="protein sequence ID" value="KFH44526.1"/>
    <property type="molecule type" value="Genomic_DNA"/>
</dbReference>
<feature type="region of interest" description="Disordered" evidence="10">
    <location>
        <begin position="1"/>
        <end position="37"/>
    </location>
</feature>
<dbReference type="InterPro" id="IPR044066">
    <property type="entry name" value="TRIAD_supradom"/>
</dbReference>
<keyword evidence="3" id="KW-0808">Transferase</keyword>
<dbReference type="Pfam" id="PF01485">
    <property type="entry name" value="IBR"/>
    <property type="match status" value="1"/>
</dbReference>
<organism evidence="12 13">
    <name type="scientific">Hapsidospora chrysogenum (strain ATCC 11550 / CBS 779.69 / DSM 880 / IAM 14645 / JCM 23072 / IMI 49137)</name>
    <name type="common">Acremonium chrysogenum</name>
    <dbReference type="NCBI Taxonomy" id="857340"/>
    <lineage>
        <taxon>Eukaryota</taxon>
        <taxon>Fungi</taxon>
        <taxon>Dikarya</taxon>
        <taxon>Ascomycota</taxon>
        <taxon>Pezizomycotina</taxon>
        <taxon>Sordariomycetes</taxon>
        <taxon>Hypocreomycetidae</taxon>
        <taxon>Hypocreales</taxon>
        <taxon>Bionectriaceae</taxon>
        <taxon>Hapsidospora</taxon>
    </lineage>
</organism>
<keyword evidence="13" id="KW-1185">Reference proteome</keyword>
<evidence type="ECO:0000256" key="7">
    <source>
        <dbReference type="ARBA" id="ARBA00022786"/>
    </source>
</evidence>
<dbReference type="HOGENOM" id="CLU_008347_0_0_1"/>
<comment type="catalytic activity">
    <reaction evidence="1">
        <text>[E2 ubiquitin-conjugating enzyme]-S-ubiquitinyl-L-cysteine + [acceptor protein]-L-lysine = [E2 ubiquitin-conjugating enzyme]-L-cysteine + [acceptor protein]-N(6)-ubiquitinyl-L-lysine.</text>
        <dbReference type="EC" id="2.3.2.31"/>
    </reaction>
</comment>
<evidence type="ECO:0000256" key="1">
    <source>
        <dbReference type="ARBA" id="ARBA00001798"/>
    </source>
</evidence>
<dbReference type="PROSITE" id="PS51873">
    <property type="entry name" value="TRIAD"/>
    <property type="match status" value="1"/>
</dbReference>
<keyword evidence="5" id="KW-0677">Repeat</keyword>
<keyword evidence="7" id="KW-0833">Ubl conjugation pathway</keyword>
<accession>A0A086T594</accession>
<dbReference type="Proteomes" id="UP000029964">
    <property type="component" value="Unassembled WGS sequence"/>
</dbReference>
<evidence type="ECO:0000256" key="6">
    <source>
        <dbReference type="ARBA" id="ARBA00022771"/>
    </source>
</evidence>
<evidence type="ECO:0000256" key="9">
    <source>
        <dbReference type="SAM" id="Coils"/>
    </source>
</evidence>
<comment type="caution">
    <text evidence="12">The sequence shown here is derived from an EMBL/GenBank/DDBJ whole genome shotgun (WGS) entry which is preliminary data.</text>
</comment>
<keyword evidence="4" id="KW-0479">Metal-binding</keyword>
<dbReference type="EC" id="2.3.2.31" evidence="2"/>
<gene>
    <name evidence="12" type="ORF">ACRE_047210</name>
</gene>
<keyword evidence="9" id="KW-0175">Coiled coil</keyword>
<dbReference type="SUPFAM" id="SSF57850">
    <property type="entry name" value="RING/U-box"/>
    <property type="match status" value="1"/>
</dbReference>
<dbReference type="OrthoDB" id="9977870at2759"/>
<proteinExistence type="predicted"/>
<evidence type="ECO:0000313" key="12">
    <source>
        <dbReference type="EMBL" id="KFH44526.1"/>
    </source>
</evidence>
<feature type="compositionally biased region" description="Polar residues" evidence="10">
    <location>
        <begin position="185"/>
        <end position="196"/>
    </location>
</feature>
<feature type="compositionally biased region" description="Basic and acidic residues" evidence="10">
    <location>
        <begin position="111"/>
        <end position="122"/>
    </location>
</feature>
<name>A0A086T594_HAPC1</name>
<evidence type="ECO:0000313" key="13">
    <source>
        <dbReference type="Proteomes" id="UP000029964"/>
    </source>
</evidence>
<keyword evidence="8" id="KW-0862">Zinc</keyword>
<dbReference type="GO" id="GO:0016567">
    <property type="term" value="P:protein ubiquitination"/>
    <property type="evidence" value="ECO:0007669"/>
    <property type="project" value="InterPro"/>
</dbReference>
<evidence type="ECO:0000256" key="10">
    <source>
        <dbReference type="SAM" id="MobiDB-lite"/>
    </source>
</evidence>
<dbReference type="GO" id="GO:0008270">
    <property type="term" value="F:zinc ion binding"/>
    <property type="evidence" value="ECO:0007669"/>
    <property type="project" value="UniProtKB-KW"/>
</dbReference>
<evidence type="ECO:0000256" key="5">
    <source>
        <dbReference type="ARBA" id="ARBA00022737"/>
    </source>
</evidence>
<dbReference type="AlphaFoldDB" id="A0A086T594"/>
<dbReference type="InterPro" id="IPR031127">
    <property type="entry name" value="E3_UB_ligase_RBR"/>
</dbReference>
<feature type="region of interest" description="Disordered" evidence="10">
    <location>
        <begin position="108"/>
        <end position="201"/>
    </location>
</feature>
<feature type="domain" description="RING-type" evidence="11">
    <location>
        <begin position="326"/>
        <end position="532"/>
    </location>
</feature>
<dbReference type="InterPro" id="IPR002867">
    <property type="entry name" value="IBR_dom"/>
</dbReference>
<feature type="compositionally biased region" description="Basic and acidic residues" evidence="10">
    <location>
        <begin position="145"/>
        <end position="168"/>
    </location>
</feature>
<evidence type="ECO:0000256" key="8">
    <source>
        <dbReference type="ARBA" id="ARBA00022833"/>
    </source>
</evidence>
<dbReference type="CDD" id="cd22584">
    <property type="entry name" value="Rcat_RBR_unk"/>
    <property type="match status" value="1"/>
</dbReference>
<protein>
    <recommendedName>
        <fullName evidence="2">RBR-type E3 ubiquitin transferase</fullName>
        <ecNumber evidence="2">2.3.2.31</ecNumber>
    </recommendedName>
</protein>
<dbReference type="STRING" id="857340.A0A086T594"/>
<dbReference type="GO" id="GO:0061630">
    <property type="term" value="F:ubiquitin protein ligase activity"/>
    <property type="evidence" value="ECO:0007669"/>
    <property type="project" value="UniProtKB-EC"/>
</dbReference>
<feature type="coiled-coil region" evidence="9">
    <location>
        <begin position="727"/>
        <end position="772"/>
    </location>
</feature>
<dbReference type="Gene3D" id="1.20.120.1750">
    <property type="match status" value="1"/>
</dbReference>
<reference evidence="13" key="1">
    <citation type="journal article" date="2014" name="Genome Announc.">
        <title>Genome sequence and annotation of Acremonium chrysogenum, producer of the beta-lactam antibiotic cephalosporin C.</title>
        <authorList>
            <person name="Terfehr D."/>
            <person name="Dahlmann T.A."/>
            <person name="Specht T."/>
            <person name="Zadra I."/>
            <person name="Kuernsteiner H."/>
            <person name="Kueck U."/>
        </authorList>
    </citation>
    <scope>NUCLEOTIDE SEQUENCE [LARGE SCALE GENOMIC DNA]</scope>
    <source>
        <strain evidence="13">ATCC 11550 / CBS 779.69 / DSM 880 / IAM 14645 / JCM 23072 / IMI 49137</strain>
    </source>
</reference>
<dbReference type="SMART" id="SM00647">
    <property type="entry name" value="IBR"/>
    <property type="match status" value="2"/>
</dbReference>
<evidence type="ECO:0000259" key="11">
    <source>
        <dbReference type="PROSITE" id="PS51873"/>
    </source>
</evidence>
<evidence type="ECO:0000256" key="2">
    <source>
        <dbReference type="ARBA" id="ARBA00012251"/>
    </source>
</evidence>
<dbReference type="PANTHER" id="PTHR11685">
    <property type="entry name" value="RBR FAMILY RING FINGER AND IBR DOMAIN-CONTAINING"/>
    <property type="match status" value="1"/>
</dbReference>
<feature type="region of interest" description="Disordered" evidence="10">
    <location>
        <begin position="626"/>
        <end position="646"/>
    </location>
</feature>
<keyword evidence="6" id="KW-0863">Zinc-finger</keyword>
<evidence type="ECO:0000256" key="3">
    <source>
        <dbReference type="ARBA" id="ARBA00022679"/>
    </source>
</evidence>
<sequence length="818" mass="93959">MSLTVEPVAESSTAVHSKHSLPGLLEPGEGTDLRDDNPFETLANIQESWRRKDHNGPWSAHKLPVLDIEGIGWHDYDLPAALRKTPNVTSQILHDIVSSSIENVQVQAAQEARRKREEEEQRASASTSPKPRLNGDEPYLPVIIPEERPPEPPRQHDTESESEPKSSFDHLAGARAEAVEAVLSKSRSQSSVTFSNKSDKSLKGNLRRFFSRGSEQSNEAADGATVVWDPTSSMYKRLPAQSNVLGNTTTASAKAKKTGTDLVWDPVSSRYKRRPVQTKPQASGPELSSPPTDERKGDNSPEPTVEPPTADLRKLELPAAGFRTVEPIECVSCLEDFPTSSVVKVPCHSYCFECFAGLISTAVQNEHLWPPKCCLNDIPFRTILRYVPVNLQETFKARSAEWNIPVSERLYCGLPDCGMWIKPDQANNPKESTRRCGRGHWTCIMCRGPQHPNRMCTQDPALLLTNRLAEEQGWKTCAQCNAIVEHKEACRHMTCRCGYQFCYVCGAKWRTCSCTDHMLSQIKVDAEARRREREEQEAKEAAEAEELRLILAQIEEFEREEALKAEMLRQEHLRLEEERLQRELVERVRRESRRRMELEQKFEQLRKDLDLLHELQQVILAEQQENDAKALEQESRQAKRRLEDKQTQERADLQTFIEVHMAEKELVFHREFTARSALEKRLVEEYQSQLEAYWRDKATAALEIDKAMGPLRDRMAKWYQAWLGWRDEELRAQREKLERQRQVKEELMYSVKERQKDQYERLETELVKRRLAEQKWMQMVILERERMLVEMEVGEIEGDADSLIMGDAETDGGRVGAP</sequence>